<dbReference type="PROSITE" id="PS00615">
    <property type="entry name" value="C_TYPE_LECTIN_1"/>
    <property type="match status" value="1"/>
</dbReference>
<gene>
    <name evidence="3" type="ORF">MGAL_10B016560</name>
</gene>
<protein>
    <recommendedName>
        <fullName evidence="2">C-type lectin domain-containing protein</fullName>
    </recommendedName>
</protein>
<accession>A0A8B6GJE8</accession>
<dbReference type="AlphaFoldDB" id="A0A8B6GJE8"/>
<dbReference type="SUPFAM" id="SSF56436">
    <property type="entry name" value="C-type lectin-like"/>
    <property type="match status" value="1"/>
</dbReference>
<dbReference type="CDD" id="cd00037">
    <property type="entry name" value="CLECT"/>
    <property type="match status" value="1"/>
</dbReference>
<organism evidence="3 4">
    <name type="scientific">Mytilus galloprovincialis</name>
    <name type="common">Mediterranean mussel</name>
    <dbReference type="NCBI Taxonomy" id="29158"/>
    <lineage>
        <taxon>Eukaryota</taxon>
        <taxon>Metazoa</taxon>
        <taxon>Spiralia</taxon>
        <taxon>Lophotrochozoa</taxon>
        <taxon>Mollusca</taxon>
        <taxon>Bivalvia</taxon>
        <taxon>Autobranchia</taxon>
        <taxon>Pteriomorphia</taxon>
        <taxon>Mytilida</taxon>
        <taxon>Mytiloidea</taxon>
        <taxon>Mytilidae</taxon>
        <taxon>Mytilinae</taxon>
        <taxon>Mytilus</taxon>
    </lineage>
</organism>
<dbReference type="InterPro" id="IPR016186">
    <property type="entry name" value="C-type_lectin-like/link_sf"/>
</dbReference>
<keyword evidence="1" id="KW-1015">Disulfide bond</keyword>
<reference evidence="3" key="1">
    <citation type="submission" date="2018-11" db="EMBL/GenBank/DDBJ databases">
        <authorList>
            <person name="Alioto T."/>
            <person name="Alioto T."/>
        </authorList>
    </citation>
    <scope>NUCLEOTIDE SEQUENCE</scope>
</reference>
<dbReference type="EMBL" id="UYJE01008537">
    <property type="protein sequence ID" value="VDI64630.1"/>
    <property type="molecule type" value="Genomic_DNA"/>
</dbReference>
<evidence type="ECO:0000259" key="2">
    <source>
        <dbReference type="PROSITE" id="PS50041"/>
    </source>
</evidence>
<dbReference type="Gene3D" id="3.10.100.10">
    <property type="entry name" value="Mannose-Binding Protein A, subunit A"/>
    <property type="match status" value="1"/>
</dbReference>
<dbReference type="PANTHER" id="PTHR22801">
    <property type="entry name" value="LITHOSTATHINE"/>
    <property type="match status" value="1"/>
</dbReference>
<dbReference type="PROSITE" id="PS50041">
    <property type="entry name" value="C_TYPE_LECTIN_2"/>
    <property type="match status" value="1"/>
</dbReference>
<evidence type="ECO:0000256" key="1">
    <source>
        <dbReference type="ARBA" id="ARBA00023157"/>
    </source>
</evidence>
<dbReference type="Pfam" id="PF00059">
    <property type="entry name" value="Lectin_C"/>
    <property type="match status" value="1"/>
</dbReference>
<evidence type="ECO:0000313" key="4">
    <source>
        <dbReference type="Proteomes" id="UP000596742"/>
    </source>
</evidence>
<evidence type="ECO:0000313" key="3">
    <source>
        <dbReference type="EMBL" id="VDI64630.1"/>
    </source>
</evidence>
<name>A0A8B6GJE8_MYTGA</name>
<keyword evidence="4" id="KW-1185">Reference proteome</keyword>
<dbReference type="PANTHER" id="PTHR22801:SF63">
    <property type="entry name" value="C-TYPE LECTIN DOMAIN-CONTAINING PROTEIN"/>
    <property type="match status" value="1"/>
</dbReference>
<dbReference type="Proteomes" id="UP000596742">
    <property type="component" value="Unassembled WGS sequence"/>
</dbReference>
<dbReference type="InterPro" id="IPR001304">
    <property type="entry name" value="C-type_lectin-like"/>
</dbReference>
<dbReference type="SMART" id="SM00034">
    <property type="entry name" value="CLECT"/>
    <property type="match status" value="1"/>
</dbReference>
<dbReference type="InterPro" id="IPR050801">
    <property type="entry name" value="Ca-Dep_Lectins_ImmuneDev"/>
</dbReference>
<dbReference type="OrthoDB" id="6285913at2759"/>
<sequence length="175" mass="20032">MILGMRSDSRSCPNGWFRNGTKCYFFSEELKTWMDAKLACEDDGGILVEVESKCENDFLKMSASEQWHWLGGTDEQEENVWLWSPSQNLIIFTNWNLEEPEPNNLNGNENCLALSSAYEFAWYDGTCNTLLLFICEKVTWNNTYGINLVTIVNAITDITVNKSEKSSNGRIVIFL</sequence>
<feature type="domain" description="C-type lectin" evidence="2">
    <location>
        <begin position="19"/>
        <end position="136"/>
    </location>
</feature>
<comment type="caution">
    <text evidence="3">The sequence shown here is derived from an EMBL/GenBank/DDBJ whole genome shotgun (WGS) entry which is preliminary data.</text>
</comment>
<dbReference type="InterPro" id="IPR016187">
    <property type="entry name" value="CTDL_fold"/>
</dbReference>
<dbReference type="InterPro" id="IPR018378">
    <property type="entry name" value="C-type_lectin_CS"/>
</dbReference>
<proteinExistence type="predicted"/>